<proteinExistence type="predicted"/>
<name>A0ABS7X8L5_9GAMM</name>
<gene>
    <name evidence="1" type="ORF">I4W93_005700</name>
</gene>
<dbReference type="RefSeq" id="WP_205309274.1">
    <property type="nucleotide sequence ID" value="NZ_JAERPS020000002.1"/>
</dbReference>
<sequence>MKHRDIQPAHEIAVLESFKIFLSKEGKTLQILSRPDPPDAIVDIDGNTTWIEISDAFQNSEWARSITTYAADDKEHMPGGTGLTLDPDEASISIVTKVILNKYDKKTMSSIMAQRGPGILLVGLYTPMTFPEEVIEQAGDKILKEISSRAQIFDVIYLYRNSFDSHLFYKLL</sequence>
<evidence type="ECO:0000313" key="2">
    <source>
        <dbReference type="Proteomes" id="UP000663814"/>
    </source>
</evidence>
<organism evidence="1 2">
    <name type="scientific">Rheinheimera maricola</name>
    <dbReference type="NCBI Taxonomy" id="2793282"/>
    <lineage>
        <taxon>Bacteria</taxon>
        <taxon>Pseudomonadati</taxon>
        <taxon>Pseudomonadota</taxon>
        <taxon>Gammaproteobacteria</taxon>
        <taxon>Chromatiales</taxon>
        <taxon>Chromatiaceae</taxon>
        <taxon>Rheinheimera</taxon>
    </lineage>
</organism>
<keyword evidence="2" id="KW-1185">Reference proteome</keyword>
<dbReference type="Proteomes" id="UP000663814">
    <property type="component" value="Unassembled WGS sequence"/>
</dbReference>
<evidence type="ECO:0000313" key="1">
    <source>
        <dbReference type="EMBL" id="MBZ9611083.1"/>
    </source>
</evidence>
<protein>
    <submittedName>
        <fullName evidence="1">Uncharacterized protein</fullName>
    </submittedName>
</protein>
<dbReference type="EMBL" id="JAERPS020000002">
    <property type="protein sequence ID" value="MBZ9611083.1"/>
    <property type="molecule type" value="Genomic_DNA"/>
</dbReference>
<comment type="caution">
    <text evidence="1">The sequence shown here is derived from an EMBL/GenBank/DDBJ whole genome shotgun (WGS) entry which is preliminary data.</text>
</comment>
<reference evidence="1 2" key="1">
    <citation type="submission" date="2021-08" db="EMBL/GenBank/DDBJ databases">
        <title>Rheinheimera aquimaris sp. nov., isolated from seawater of the East Sea in Korea.</title>
        <authorList>
            <person name="Kim K.H."/>
            <person name="Wenting R."/>
            <person name="Kim K.R."/>
            <person name="Jeon C.O."/>
        </authorList>
    </citation>
    <scope>NUCLEOTIDE SEQUENCE [LARGE SCALE GENOMIC DNA]</scope>
    <source>
        <strain evidence="1 2">MA-13</strain>
    </source>
</reference>
<accession>A0ABS7X8L5</accession>